<reference evidence="1 2" key="1">
    <citation type="submission" date="2016-07" db="EMBL/GenBank/DDBJ databases">
        <title>Bacillus oceanisediminis whole genome.</title>
        <authorList>
            <person name="Pal Y."/>
            <person name="Verma A."/>
            <person name="Mual P."/>
            <person name="Srinivasan K."/>
        </authorList>
    </citation>
    <scope>NUCLEOTIDE SEQUENCE [LARGE SCALE GENOMIC DNA]</scope>
    <source>
        <strain evidence="1 2">Bhandara28</strain>
    </source>
</reference>
<proteinExistence type="predicted"/>
<comment type="caution">
    <text evidence="1">The sequence shown here is derived from an EMBL/GenBank/DDBJ whole genome shotgun (WGS) entry which is preliminary data.</text>
</comment>
<dbReference type="RefSeq" id="WP_071156236.1">
    <property type="nucleotide sequence ID" value="NZ_CP062790.1"/>
</dbReference>
<evidence type="ECO:0000313" key="1">
    <source>
        <dbReference type="EMBL" id="OHX49922.1"/>
    </source>
</evidence>
<gene>
    <name evidence="1" type="ORF">BBV17_10500</name>
</gene>
<accession>A0ABX3CX02</accession>
<dbReference type="Proteomes" id="UP000180194">
    <property type="component" value="Unassembled WGS sequence"/>
</dbReference>
<keyword evidence="2" id="KW-1185">Reference proteome</keyword>
<dbReference type="EMBL" id="MBRJ01000008">
    <property type="protein sequence ID" value="OHX49922.1"/>
    <property type="molecule type" value="Genomic_DNA"/>
</dbReference>
<sequence length="89" mass="10321">MMEIKISDISAIQYSEIRKALGLNNNQKRPSKKFHYAFEPSGLWEDLAEKGFAIKLPGQRAGEVYYVVTFEAVRLAYRNNISLDYYLKL</sequence>
<protein>
    <recommendedName>
        <fullName evidence="3">KilA-N DNA-binding domain-containing protein</fullName>
    </recommendedName>
</protein>
<organism evidence="1 2">
    <name type="scientific">Cytobacillus oceanisediminis</name>
    <dbReference type="NCBI Taxonomy" id="665099"/>
    <lineage>
        <taxon>Bacteria</taxon>
        <taxon>Bacillati</taxon>
        <taxon>Bacillota</taxon>
        <taxon>Bacilli</taxon>
        <taxon>Bacillales</taxon>
        <taxon>Bacillaceae</taxon>
        <taxon>Cytobacillus</taxon>
    </lineage>
</organism>
<name>A0ABX3CX02_9BACI</name>
<evidence type="ECO:0000313" key="2">
    <source>
        <dbReference type="Proteomes" id="UP000180194"/>
    </source>
</evidence>
<evidence type="ECO:0008006" key="3">
    <source>
        <dbReference type="Google" id="ProtNLM"/>
    </source>
</evidence>